<name>A0A6L2PZ54_COPFO</name>
<evidence type="ECO:0000313" key="4">
    <source>
        <dbReference type="Proteomes" id="UP000502823"/>
    </source>
</evidence>
<protein>
    <recommendedName>
        <fullName evidence="2">SGNH hydrolase-type esterase domain-containing protein</fullName>
    </recommendedName>
</protein>
<dbReference type="Pfam" id="PF13472">
    <property type="entry name" value="Lipase_GDSL_2"/>
    <property type="match status" value="1"/>
</dbReference>
<dbReference type="SUPFAM" id="SSF52266">
    <property type="entry name" value="SGNH hydrolase"/>
    <property type="match status" value="1"/>
</dbReference>
<feature type="domain" description="SGNH hydrolase-type esterase" evidence="2">
    <location>
        <begin position="93"/>
        <end position="251"/>
    </location>
</feature>
<sequence>MSTGSYEDHCPFDCDPVQFGRTILDLKSAVADAVHCSVICGCIWGFVILYVNESMNPATIPTVVEDLQGDGRWISMHKRFLIETKEKEPDVVFIGDSLIQRLVHTEMWNNFFAPMHALNFGIGGDQIQNVLWRIENGELDNISPKVVVVLVGTNNFNCTAEQIAEGIMELVRVIREKQPDAYIVLPTLLPRGQNPNPLRERNAEVNKLVHSKVSAMPKCEIVAIDKGFIQPDGTISHHDMHDYLHLTNSGYSKAFEPVYELLLQLLSEGETEKDLTPSE</sequence>
<dbReference type="EMBL" id="BLKM01000575">
    <property type="protein sequence ID" value="GFG35755.1"/>
    <property type="molecule type" value="Genomic_DNA"/>
</dbReference>
<accession>A0A6L2PZ54</accession>
<dbReference type="OrthoDB" id="505607at2759"/>
<keyword evidence="4" id="KW-1185">Reference proteome</keyword>
<proteinExistence type="inferred from homology"/>
<evidence type="ECO:0000256" key="1">
    <source>
        <dbReference type="ARBA" id="ARBA00038184"/>
    </source>
</evidence>
<organism evidence="3 4">
    <name type="scientific">Coptotermes formosanus</name>
    <name type="common">Formosan subterranean termite</name>
    <dbReference type="NCBI Taxonomy" id="36987"/>
    <lineage>
        <taxon>Eukaryota</taxon>
        <taxon>Metazoa</taxon>
        <taxon>Ecdysozoa</taxon>
        <taxon>Arthropoda</taxon>
        <taxon>Hexapoda</taxon>
        <taxon>Insecta</taxon>
        <taxon>Pterygota</taxon>
        <taxon>Neoptera</taxon>
        <taxon>Polyneoptera</taxon>
        <taxon>Dictyoptera</taxon>
        <taxon>Blattodea</taxon>
        <taxon>Blattoidea</taxon>
        <taxon>Termitoidae</taxon>
        <taxon>Rhinotermitidae</taxon>
        <taxon>Coptotermes</taxon>
    </lineage>
</organism>
<dbReference type="InterPro" id="IPR013830">
    <property type="entry name" value="SGNH_hydro"/>
</dbReference>
<dbReference type="CDD" id="cd01820">
    <property type="entry name" value="PAF_acetylesterase_like"/>
    <property type="match status" value="1"/>
</dbReference>
<dbReference type="PANTHER" id="PTHR11852:SF0">
    <property type="entry name" value="PLATELET-ACTIVATING FACTOR ACETYLHYDROLASE IB SUBUNIT BETA HOMOLOG"/>
    <property type="match status" value="1"/>
</dbReference>
<dbReference type="Proteomes" id="UP000502823">
    <property type="component" value="Unassembled WGS sequence"/>
</dbReference>
<comment type="caution">
    <text evidence="3">The sequence shown here is derived from an EMBL/GenBank/DDBJ whole genome shotgun (WGS) entry which is preliminary data.</text>
</comment>
<comment type="similarity">
    <text evidence="1">Belongs to the 'GDSL' lipolytic enzyme family. Platelet-activating factor acetylhydrolase IB beta/gamma subunits subfamily.</text>
</comment>
<evidence type="ECO:0000259" key="2">
    <source>
        <dbReference type="Pfam" id="PF13472"/>
    </source>
</evidence>
<evidence type="ECO:0000313" key="3">
    <source>
        <dbReference type="EMBL" id="GFG35755.1"/>
    </source>
</evidence>
<dbReference type="FunCoup" id="A0A6L2PZ54">
    <property type="interactions" value="1401"/>
</dbReference>
<gene>
    <name evidence="3" type="ORF">Cfor_05202</name>
</gene>
<dbReference type="InterPro" id="IPR036514">
    <property type="entry name" value="SGNH_hydro_sf"/>
</dbReference>
<reference evidence="4" key="1">
    <citation type="submission" date="2020-01" db="EMBL/GenBank/DDBJ databases">
        <title>Draft genome sequence of the Termite Coptotermes fromosanus.</title>
        <authorList>
            <person name="Itakura S."/>
            <person name="Yosikawa Y."/>
            <person name="Umezawa K."/>
        </authorList>
    </citation>
    <scope>NUCLEOTIDE SEQUENCE [LARGE SCALE GENOMIC DNA]</scope>
</reference>
<dbReference type="AlphaFoldDB" id="A0A6L2PZ54"/>
<dbReference type="PANTHER" id="PTHR11852">
    <property type="entry name" value="PLATELET-ACTIVATING FACTOR ACETYLHYDROLASE"/>
    <property type="match status" value="1"/>
</dbReference>
<dbReference type="InParanoid" id="A0A6L2PZ54"/>
<dbReference type="Gene3D" id="3.40.50.1110">
    <property type="entry name" value="SGNH hydrolase"/>
    <property type="match status" value="1"/>
</dbReference>